<evidence type="ECO:0000313" key="1">
    <source>
        <dbReference type="EMBL" id="MDR7377131.1"/>
    </source>
</evidence>
<evidence type="ECO:0000313" key="2">
    <source>
        <dbReference type="Proteomes" id="UP001180487"/>
    </source>
</evidence>
<accession>A0ABU2C756</accession>
<reference evidence="1 2" key="1">
    <citation type="submission" date="2023-07" db="EMBL/GenBank/DDBJ databases">
        <title>Sorghum-associated microbial communities from plants grown in Nebraska, USA.</title>
        <authorList>
            <person name="Schachtman D."/>
        </authorList>
    </citation>
    <scope>NUCLEOTIDE SEQUENCE [LARGE SCALE GENOMIC DNA]</scope>
    <source>
        <strain evidence="1 2">BE313</strain>
    </source>
</reference>
<dbReference type="EMBL" id="JAVDXT010000001">
    <property type="protein sequence ID" value="MDR7377131.1"/>
    <property type="molecule type" value="Genomic_DNA"/>
</dbReference>
<name>A0ABU2C756_9BURK</name>
<keyword evidence="2" id="KW-1185">Reference proteome</keyword>
<comment type="caution">
    <text evidence="1">The sequence shown here is derived from an EMBL/GenBank/DDBJ whole genome shotgun (WGS) entry which is preliminary data.</text>
</comment>
<protein>
    <submittedName>
        <fullName evidence="1">Uncharacterized protein</fullName>
    </submittedName>
</protein>
<gene>
    <name evidence="1" type="ORF">J2X19_001789</name>
</gene>
<sequence length="95" mass="10435">MTIIGKNQLREKHMASNHLRRIAVSVDEPKRGKFYWLLTESTGDTTVWNELYAAKESVPTYGEALRTGVGILMAMGSDGDGPRLVGEDENLSPVG</sequence>
<organism evidence="1 2">
    <name type="scientific">Rhodoferax ferrireducens</name>
    <dbReference type="NCBI Taxonomy" id="192843"/>
    <lineage>
        <taxon>Bacteria</taxon>
        <taxon>Pseudomonadati</taxon>
        <taxon>Pseudomonadota</taxon>
        <taxon>Betaproteobacteria</taxon>
        <taxon>Burkholderiales</taxon>
        <taxon>Comamonadaceae</taxon>
        <taxon>Rhodoferax</taxon>
    </lineage>
</organism>
<dbReference type="Proteomes" id="UP001180487">
    <property type="component" value="Unassembled WGS sequence"/>
</dbReference>
<proteinExistence type="predicted"/>